<reference evidence="1 2" key="1">
    <citation type="journal article" date="2016" name="Viruses">
        <title>Two Novel Myoviruses from the North of Iraq Reveal Insights into Clostridium difficile Phage Diversity and Biology.</title>
        <authorList>
            <person name="Rashid S.J."/>
            <person name="Barylski J."/>
            <person name="Hargreaves K.R."/>
            <person name="Millard A.A."/>
            <person name="Vinner G.K."/>
            <person name="Clokie M.R."/>
        </authorList>
    </citation>
    <scope>NUCLEOTIDE SEQUENCE [LARGE SCALE GENOMIC DNA]</scope>
</reference>
<gene>
    <name evidence="1" type="ORF">CDHM9_59</name>
</gene>
<accession>A0A3G1E3C2</accession>
<organism evidence="1 2">
    <name type="scientific">Clostridium phage CDKM9</name>
    <dbReference type="NCBI Taxonomy" id="1868594"/>
    <lineage>
        <taxon>Viruses</taxon>
        <taxon>Duplodnaviria</taxon>
        <taxon>Heunggongvirae</taxon>
        <taxon>Uroviricota</taxon>
        <taxon>Caudoviricetes</taxon>
        <taxon>Colneyvirus</taxon>
        <taxon>Colneyvirus CDKM9</taxon>
    </lineage>
</organism>
<evidence type="ECO:0000313" key="1">
    <source>
        <dbReference type="EMBL" id="ANT45127.1"/>
    </source>
</evidence>
<sequence>MKYTILGFSQKKAVELGLNTKDLLILRWFVDFLGSGRMARKLINGIEYYWVDYSGVIKELPILYTEKHDTIYRVLKKLDKIGILEHATLKQGGTWSYYKLGYRYIELISDSYQQVGNKSDCSEINPYPPDINPTQTDINPERKTHLLYPSTIPCNYTTQSSAVVNKNKKIIEEKTHLKLSNNMQKKVSAWDENRLLKAVDIFIEKKGEAFSLLEKIYRDNRNFMDKDVEQVNKNKFRNFDETFTQYTTDELDEIIKKSQKVKFK</sequence>
<dbReference type="EMBL" id="KX228399">
    <property type="protein sequence ID" value="ANT45127.1"/>
    <property type="molecule type" value="Genomic_DNA"/>
</dbReference>
<dbReference type="Proteomes" id="UP000266412">
    <property type="component" value="Segment"/>
</dbReference>
<name>A0A3G1E3C2_9CAUD</name>
<keyword evidence="2" id="KW-1185">Reference proteome</keyword>
<evidence type="ECO:0000313" key="2">
    <source>
        <dbReference type="Proteomes" id="UP000266412"/>
    </source>
</evidence>
<protein>
    <submittedName>
        <fullName evidence="1">Uncharacterized protein</fullName>
    </submittedName>
</protein>
<proteinExistence type="predicted"/>